<reference evidence="1" key="1">
    <citation type="submission" date="2021-07" db="EMBL/GenBank/DDBJ databases">
        <title>Shinella sp. nov., a novel member of the genus Shinella from water.</title>
        <authorList>
            <person name="Deng Y."/>
        </authorList>
    </citation>
    <scope>NUCLEOTIDE SEQUENCE</scope>
    <source>
        <strain evidence="1">CPCC 100929</strain>
    </source>
</reference>
<evidence type="ECO:0000313" key="1">
    <source>
        <dbReference type="EMBL" id="MCQ4631735.1"/>
    </source>
</evidence>
<dbReference type="Proteomes" id="UP000996601">
    <property type="component" value="Unassembled WGS sequence"/>
</dbReference>
<feature type="non-terminal residue" evidence="1">
    <location>
        <position position="1"/>
    </location>
</feature>
<accession>A0ABT1R977</accession>
<comment type="caution">
    <text evidence="1">The sequence shown here is derived from an EMBL/GenBank/DDBJ whole genome shotgun (WGS) entry which is preliminary data.</text>
</comment>
<name>A0ABT1R977_9HYPH</name>
<dbReference type="EMBL" id="WHSB02000006">
    <property type="protein sequence ID" value="MCQ4631735.1"/>
    <property type="molecule type" value="Genomic_DNA"/>
</dbReference>
<protein>
    <recommendedName>
        <fullName evidence="3">IS481 family transposase</fullName>
    </recommendedName>
</protein>
<proteinExistence type="predicted"/>
<sequence>LVFCHHSNGAGTDFRRKFVRRFACHRPYFSRVGVSGKAGAVQFYNLARPHGAFNGKAPYEILRERL</sequence>
<gene>
    <name evidence="1" type="ORF">GB927_016915</name>
</gene>
<evidence type="ECO:0008006" key="3">
    <source>
        <dbReference type="Google" id="ProtNLM"/>
    </source>
</evidence>
<evidence type="ECO:0000313" key="2">
    <source>
        <dbReference type="Proteomes" id="UP000996601"/>
    </source>
</evidence>
<keyword evidence="2" id="KW-1185">Reference proteome</keyword>
<organism evidence="1 2">
    <name type="scientific">Shinella lacus</name>
    <dbReference type="NCBI Taxonomy" id="2654216"/>
    <lineage>
        <taxon>Bacteria</taxon>
        <taxon>Pseudomonadati</taxon>
        <taxon>Pseudomonadota</taxon>
        <taxon>Alphaproteobacteria</taxon>
        <taxon>Hyphomicrobiales</taxon>
        <taxon>Rhizobiaceae</taxon>
        <taxon>Shinella</taxon>
    </lineage>
</organism>
<dbReference type="RefSeq" id="WP_256118373.1">
    <property type="nucleotide sequence ID" value="NZ_WHSB02000006.1"/>
</dbReference>